<comment type="caution">
    <text evidence="1">The sequence shown here is derived from an EMBL/GenBank/DDBJ whole genome shotgun (WGS) entry which is preliminary data.</text>
</comment>
<reference evidence="1 2" key="1">
    <citation type="submission" date="2019-11" db="EMBL/GenBank/DDBJ databases">
        <authorList>
            <person name="Li X."/>
        </authorList>
    </citation>
    <scope>NUCLEOTIDE SEQUENCE [LARGE SCALE GENOMIC DNA]</scope>
    <source>
        <strain evidence="1 2">L9</strain>
    </source>
</reference>
<sequence length="66" mass="7651">MPNYRIVEVTETENVYYVIGKDAQEAMQNLRKMGPQVFKESFSKESHTTVNEVNTDIIVEEEPTNE</sequence>
<gene>
    <name evidence="1" type="ORF">GMD78_12150</name>
</gene>
<dbReference type="RefSeq" id="WP_155669103.1">
    <property type="nucleotide sequence ID" value="NZ_WOCA01000009.1"/>
</dbReference>
<organism evidence="1 2">
    <name type="scientific">Ornithinibacillus caprae</name>
    <dbReference type="NCBI Taxonomy" id="2678566"/>
    <lineage>
        <taxon>Bacteria</taxon>
        <taxon>Bacillati</taxon>
        <taxon>Bacillota</taxon>
        <taxon>Bacilli</taxon>
        <taxon>Bacillales</taxon>
        <taxon>Bacillaceae</taxon>
        <taxon>Ornithinibacillus</taxon>
    </lineage>
</organism>
<dbReference type="AlphaFoldDB" id="A0A6N8FK89"/>
<dbReference type="EMBL" id="WOCA01000009">
    <property type="protein sequence ID" value="MUK89126.1"/>
    <property type="molecule type" value="Genomic_DNA"/>
</dbReference>
<evidence type="ECO:0000313" key="1">
    <source>
        <dbReference type="EMBL" id="MUK89126.1"/>
    </source>
</evidence>
<name>A0A6N8FK89_9BACI</name>
<keyword evidence="2" id="KW-1185">Reference proteome</keyword>
<evidence type="ECO:0000313" key="2">
    <source>
        <dbReference type="Proteomes" id="UP000469125"/>
    </source>
</evidence>
<protein>
    <submittedName>
        <fullName evidence="1">Uncharacterized protein</fullName>
    </submittedName>
</protein>
<dbReference type="Proteomes" id="UP000469125">
    <property type="component" value="Unassembled WGS sequence"/>
</dbReference>
<proteinExistence type="predicted"/>
<accession>A0A6N8FK89</accession>